<dbReference type="RefSeq" id="WP_017724026.1">
    <property type="nucleotide sequence ID" value="NZ_CABIWF010000004.1"/>
</dbReference>
<feature type="transmembrane region" description="Helical" evidence="1">
    <location>
        <begin position="5"/>
        <end position="26"/>
    </location>
</feature>
<evidence type="ECO:0000256" key="1">
    <source>
        <dbReference type="SAM" id="Phobius"/>
    </source>
</evidence>
<feature type="transmembrane region" description="Helical" evidence="1">
    <location>
        <begin position="46"/>
        <end position="66"/>
    </location>
</feature>
<dbReference type="InterPro" id="IPR025016">
    <property type="entry name" value="DUF3955"/>
</dbReference>
<gene>
    <name evidence="3" type="ORF">BU097_06420</name>
</gene>
<reference evidence="3 4" key="1">
    <citation type="journal article" date="2016" name="Front. Microbiol.">
        <title>Comprehensive Phylogenetic Analysis of Bovine Non-aureus Staphylococci Species Based on Whole-Genome Sequencing.</title>
        <authorList>
            <person name="Naushad S."/>
            <person name="Barkema H.W."/>
            <person name="Luby C."/>
            <person name="Condas L.A."/>
            <person name="Nobrega D.B."/>
            <person name="Carson D.A."/>
            <person name="De Buck J."/>
        </authorList>
    </citation>
    <scope>NUCLEOTIDE SEQUENCE [LARGE SCALE GENOMIC DNA]</scope>
    <source>
        <strain evidence="3 4">SNUC 102</strain>
    </source>
</reference>
<proteinExistence type="predicted"/>
<keyword evidence="1" id="KW-0812">Transmembrane</keyword>
<keyword evidence="1" id="KW-1133">Transmembrane helix</keyword>
<sequence length="73" mass="8374">MSKEFLIASVISMIIGIALGVLFLMIPSYVDENNILREPWILVEYGFLFLVIGIFMMIVSLTIYGINKFKNRN</sequence>
<evidence type="ECO:0000313" key="3">
    <source>
        <dbReference type="EMBL" id="RIN11107.1"/>
    </source>
</evidence>
<feature type="domain" description="DUF3955" evidence="2">
    <location>
        <begin position="9"/>
        <end position="59"/>
    </location>
</feature>
<protein>
    <submittedName>
        <fullName evidence="3">DUF3955 domain-containing protein</fullName>
    </submittedName>
</protein>
<dbReference type="Pfam" id="PF13127">
    <property type="entry name" value="DUF3955"/>
    <property type="match status" value="1"/>
</dbReference>
<comment type="caution">
    <text evidence="3">The sequence shown here is derived from an EMBL/GenBank/DDBJ whole genome shotgun (WGS) entry which is preliminary data.</text>
</comment>
<organism evidence="3 4">
    <name type="scientific">Staphylococcus xylosus</name>
    <dbReference type="NCBI Taxonomy" id="1288"/>
    <lineage>
        <taxon>Bacteria</taxon>
        <taxon>Bacillati</taxon>
        <taxon>Bacillota</taxon>
        <taxon>Bacilli</taxon>
        <taxon>Bacillales</taxon>
        <taxon>Staphylococcaceae</taxon>
        <taxon>Staphylococcus</taxon>
    </lineage>
</organism>
<name>A0A418IP24_STAXY</name>
<dbReference type="OrthoDB" id="6194834at2"/>
<dbReference type="Proteomes" id="UP000285567">
    <property type="component" value="Unassembled WGS sequence"/>
</dbReference>
<dbReference type="EMBL" id="QXUL01000026">
    <property type="protein sequence ID" value="RIN11107.1"/>
    <property type="molecule type" value="Genomic_DNA"/>
</dbReference>
<keyword evidence="1" id="KW-0472">Membrane</keyword>
<accession>A0A418IP24</accession>
<dbReference type="AlphaFoldDB" id="A0A418IP24"/>
<evidence type="ECO:0000313" key="4">
    <source>
        <dbReference type="Proteomes" id="UP000285567"/>
    </source>
</evidence>
<keyword evidence="4" id="KW-1185">Reference proteome</keyword>
<evidence type="ECO:0000259" key="2">
    <source>
        <dbReference type="Pfam" id="PF13127"/>
    </source>
</evidence>